<evidence type="ECO:0000259" key="8">
    <source>
        <dbReference type="PROSITE" id="PS50035"/>
    </source>
</evidence>
<dbReference type="Gene3D" id="3.40.50.300">
    <property type="entry name" value="P-loop containing nucleotide triphosphate hydrolases"/>
    <property type="match status" value="3"/>
</dbReference>
<feature type="region of interest" description="Disordered" evidence="7">
    <location>
        <begin position="469"/>
        <end position="491"/>
    </location>
</feature>
<evidence type="ECO:0000256" key="7">
    <source>
        <dbReference type="SAM" id="MobiDB-lite"/>
    </source>
</evidence>
<dbReference type="InterPro" id="IPR025202">
    <property type="entry name" value="PLD-like_dom"/>
</dbReference>
<gene>
    <name evidence="9" type="ORF">GCM10022222_72810</name>
</gene>
<dbReference type="PANTHER" id="PTHR43788">
    <property type="entry name" value="DNA2/NAM7 HELICASE FAMILY MEMBER"/>
    <property type="match status" value="1"/>
</dbReference>
<dbReference type="EMBL" id="BAAAZN010000022">
    <property type="protein sequence ID" value="GAA3577558.1"/>
    <property type="molecule type" value="Genomic_DNA"/>
</dbReference>
<sequence length="1089" mass="121275">MAEWNDDAAQAFSALLDVRRDRAGHKWVLLGSAGDDVEHGWLKVDLRGQKVNADSLTELHLGGAESPEVMLSYPVSVSRFADEILHIRKPDNLPDEVRQVWNRRPPPRFILTALRDGLRDLRGETLADGLAAGRLSHSQLAQVDRPPGFLDTQWEAYRACFTPGVRMVWGPPGTGKTRVLARAIQDLVAAGKRILLVSTANIAVDNALLAVVRALRPGPGLVVRAGTPHLDELAQNENVTLDRLIVTKTAEVDEAREAVERRLADLDASAAEAIELETALRDFDPVAYDEAFRRRVNSRRIIALEEEITALEREIAQPAEHARRTAVDLANAAEQWRRIEPARAALSRASAVEDERETLQHTFEELQRKAAEAKDAAGYATGFRERRSTRKAAAEAGRRAEEFDRRHRTRWDALSAELTSLGPVIGSLTWSAVRHLGDRLENARQEDERARTALAQVSDRLAQRRREVAATRRSGLPGEHDPGFLDDVEGRGLPDKHTRLVRLQATQEEREREHAAGTKRHRELIEEARRLRTDARNELLGEAQVVAATLARSRTYPGISRQDFDVVLVDEVGAASLGEVLLAVSWAKDTAVLLGDFLQLGPVQNEDTKLVGRADRPSVDRWVNTDVFSHCGIRRGRDAHAEAGCVALLDQFRFGPGLCEFANRVIYRDLRPGYRTTGARPPEDTELILVDTDGLDELERLRSEGGKWWMAGALLSRALAEYHASSGDSDENGVGIVTPYRPQVDTTLAVLRDSGARIPAPVGTVHTTQGREFDTVIFDLVEPQRSMRDDGAAGGWMFRAGEGAGAWEYEGLRLFGVAITRAKRALYLIGSWTMATQAEDGPLAVVRELVEARTIRRVRGPVVLGLGDEVTDRRAPLRTSPVEDEIRQRLRGLVRVEHIHDEIDFDRVLRDRLDTASESVWMWAPWIGVAGRDVLPKIAGLVARQVPVTVFARDDDAIRSAEDKQARLAALRATGATVVQAEVEHRKIIVVDDNLVLVGSMNPLSHTSGREVMLELRGRQFATHFLKALRARDFARVPHCEPCDRSYTLCRHQGKKRSRGPWYWQCKGCHATLEIDHRTAGERARSKKR</sequence>
<evidence type="ECO:0000313" key="9">
    <source>
        <dbReference type="EMBL" id="GAA3577558.1"/>
    </source>
</evidence>
<keyword evidence="5" id="KW-0067">ATP-binding</keyword>
<dbReference type="Proteomes" id="UP001500689">
    <property type="component" value="Unassembled WGS sequence"/>
</dbReference>
<feature type="coiled-coil region" evidence="6">
    <location>
        <begin position="349"/>
        <end position="376"/>
    </location>
</feature>
<evidence type="ECO:0000256" key="6">
    <source>
        <dbReference type="SAM" id="Coils"/>
    </source>
</evidence>
<dbReference type="SUPFAM" id="SSF52540">
    <property type="entry name" value="P-loop containing nucleoside triphosphate hydrolases"/>
    <property type="match status" value="1"/>
</dbReference>
<keyword evidence="10" id="KW-1185">Reference proteome</keyword>
<dbReference type="Pfam" id="PF13087">
    <property type="entry name" value="AAA_12"/>
    <property type="match status" value="1"/>
</dbReference>
<dbReference type="InterPro" id="IPR041679">
    <property type="entry name" value="DNA2/NAM7-like_C"/>
</dbReference>
<keyword evidence="2" id="KW-0547">Nucleotide-binding</keyword>
<feature type="domain" description="PLD phosphodiesterase" evidence="8">
    <location>
        <begin position="980"/>
        <end position="1002"/>
    </location>
</feature>
<evidence type="ECO:0000256" key="1">
    <source>
        <dbReference type="ARBA" id="ARBA00007913"/>
    </source>
</evidence>
<keyword evidence="3" id="KW-0378">Hydrolase</keyword>
<dbReference type="RefSeq" id="WP_344867802.1">
    <property type="nucleotide sequence ID" value="NZ_BAAAZN010000022.1"/>
</dbReference>
<dbReference type="PROSITE" id="PS50035">
    <property type="entry name" value="PLD"/>
    <property type="match status" value="1"/>
</dbReference>
<name>A0ABP6Y562_9PSEU</name>
<evidence type="ECO:0000313" key="10">
    <source>
        <dbReference type="Proteomes" id="UP001500689"/>
    </source>
</evidence>
<dbReference type="PANTHER" id="PTHR43788:SF8">
    <property type="entry name" value="DNA-BINDING PROTEIN SMUBP-2"/>
    <property type="match status" value="1"/>
</dbReference>
<accession>A0ABP6Y562</accession>
<feature type="compositionally biased region" description="Basic and acidic residues" evidence="7">
    <location>
        <begin position="478"/>
        <end position="491"/>
    </location>
</feature>
<dbReference type="InterPro" id="IPR027417">
    <property type="entry name" value="P-loop_NTPase"/>
</dbReference>
<comment type="similarity">
    <text evidence="1">Belongs to the DNA2/NAM7 helicase family.</text>
</comment>
<comment type="caution">
    <text evidence="9">The sequence shown here is derived from an EMBL/GenBank/DDBJ whole genome shotgun (WGS) entry which is preliminary data.</text>
</comment>
<dbReference type="Pfam" id="PF13091">
    <property type="entry name" value="PLDc_2"/>
    <property type="match status" value="1"/>
</dbReference>
<protein>
    <recommendedName>
        <fullName evidence="8">PLD phosphodiesterase domain-containing protein</fullName>
    </recommendedName>
</protein>
<dbReference type="Gene3D" id="3.30.870.10">
    <property type="entry name" value="Endonuclease Chain A"/>
    <property type="match status" value="1"/>
</dbReference>
<reference evidence="10" key="1">
    <citation type="journal article" date="2019" name="Int. J. Syst. Evol. Microbiol.">
        <title>The Global Catalogue of Microorganisms (GCM) 10K type strain sequencing project: providing services to taxonomists for standard genome sequencing and annotation.</title>
        <authorList>
            <consortium name="The Broad Institute Genomics Platform"/>
            <consortium name="The Broad Institute Genome Sequencing Center for Infectious Disease"/>
            <person name="Wu L."/>
            <person name="Ma J."/>
        </authorList>
    </citation>
    <scope>NUCLEOTIDE SEQUENCE [LARGE SCALE GENOMIC DNA]</scope>
    <source>
        <strain evidence="10">JCM 16898</strain>
    </source>
</reference>
<dbReference type="InterPro" id="IPR001736">
    <property type="entry name" value="PLipase_D/transphosphatidylase"/>
</dbReference>
<evidence type="ECO:0000256" key="3">
    <source>
        <dbReference type="ARBA" id="ARBA00022801"/>
    </source>
</evidence>
<evidence type="ECO:0000256" key="4">
    <source>
        <dbReference type="ARBA" id="ARBA00022806"/>
    </source>
</evidence>
<feature type="coiled-coil region" evidence="6">
    <location>
        <begin position="256"/>
        <end position="314"/>
    </location>
</feature>
<organism evidence="9 10">
    <name type="scientific">Amycolatopsis ultiminotia</name>
    <dbReference type="NCBI Taxonomy" id="543629"/>
    <lineage>
        <taxon>Bacteria</taxon>
        <taxon>Bacillati</taxon>
        <taxon>Actinomycetota</taxon>
        <taxon>Actinomycetes</taxon>
        <taxon>Pseudonocardiales</taxon>
        <taxon>Pseudonocardiaceae</taxon>
        <taxon>Amycolatopsis</taxon>
    </lineage>
</organism>
<keyword evidence="6" id="KW-0175">Coiled coil</keyword>
<keyword evidence="4" id="KW-0347">Helicase</keyword>
<dbReference type="SUPFAM" id="SSF56024">
    <property type="entry name" value="Phospholipase D/nuclease"/>
    <property type="match status" value="1"/>
</dbReference>
<dbReference type="Pfam" id="PF13086">
    <property type="entry name" value="AAA_11"/>
    <property type="match status" value="1"/>
</dbReference>
<dbReference type="InterPro" id="IPR050534">
    <property type="entry name" value="Coronavir_polyprotein_1ab"/>
</dbReference>
<dbReference type="InterPro" id="IPR041677">
    <property type="entry name" value="DNA2/NAM7_AAA_11"/>
</dbReference>
<evidence type="ECO:0000256" key="5">
    <source>
        <dbReference type="ARBA" id="ARBA00022840"/>
    </source>
</evidence>
<proteinExistence type="inferred from homology"/>
<evidence type="ECO:0000256" key="2">
    <source>
        <dbReference type="ARBA" id="ARBA00022741"/>
    </source>
</evidence>